<evidence type="ECO:0000313" key="2">
    <source>
        <dbReference type="Proteomes" id="UP000195772"/>
    </source>
</evidence>
<gene>
    <name evidence="1" type="ORF">B5G41_03125</name>
</gene>
<name>A0A1Y3R109_9BACT</name>
<dbReference type="EMBL" id="NFHB01000002">
    <property type="protein sequence ID" value="OUN04317.1"/>
    <property type="molecule type" value="Genomic_DNA"/>
</dbReference>
<sequence>MIYELSFEGHTVGYFPTEAEAVRRAGYLPKGRYTIREWERDGDFSMFNPQTNGEYEFTNQ</sequence>
<evidence type="ECO:0000313" key="1">
    <source>
        <dbReference type="EMBL" id="OUN04317.1"/>
    </source>
</evidence>
<reference evidence="2" key="1">
    <citation type="submission" date="2017-04" db="EMBL/GenBank/DDBJ databases">
        <title>Function of individual gut microbiota members based on whole genome sequencing of pure cultures obtained from chicken caecum.</title>
        <authorList>
            <person name="Medvecky M."/>
            <person name="Cejkova D."/>
            <person name="Polansky O."/>
            <person name="Karasova D."/>
            <person name="Kubasova T."/>
            <person name="Cizek A."/>
            <person name="Rychlik I."/>
        </authorList>
    </citation>
    <scope>NUCLEOTIDE SEQUENCE [LARGE SCALE GENOMIC DNA]</scope>
    <source>
        <strain evidence="2">An90</strain>
    </source>
</reference>
<protein>
    <submittedName>
        <fullName evidence="1">Uncharacterized protein</fullName>
    </submittedName>
</protein>
<comment type="caution">
    <text evidence="1">The sequence shown here is derived from an EMBL/GenBank/DDBJ whole genome shotgun (WGS) entry which is preliminary data.</text>
</comment>
<dbReference type="Proteomes" id="UP000195772">
    <property type="component" value="Unassembled WGS sequence"/>
</dbReference>
<dbReference type="OrthoDB" id="1004011at2"/>
<dbReference type="RefSeq" id="WP_087401221.1">
    <property type="nucleotide sequence ID" value="NZ_NFHB01000002.1"/>
</dbReference>
<proteinExistence type="predicted"/>
<organism evidence="1 2">
    <name type="scientific">Alistipes onderdonkii</name>
    <dbReference type="NCBI Taxonomy" id="328813"/>
    <lineage>
        <taxon>Bacteria</taxon>
        <taxon>Pseudomonadati</taxon>
        <taxon>Bacteroidota</taxon>
        <taxon>Bacteroidia</taxon>
        <taxon>Bacteroidales</taxon>
        <taxon>Rikenellaceae</taxon>
        <taxon>Alistipes</taxon>
    </lineage>
</organism>
<dbReference type="AlphaFoldDB" id="A0A1Y3R109"/>
<accession>A0A1Y3R109</accession>